<dbReference type="AlphaFoldDB" id="A0A699YPJ4"/>
<evidence type="ECO:0000313" key="1">
    <source>
        <dbReference type="EMBL" id="GFH11175.1"/>
    </source>
</evidence>
<comment type="caution">
    <text evidence="1">The sequence shown here is derived from an EMBL/GenBank/DDBJ whole genome shotgun (WGS) entry which is preliminary data.</text>
</comment>
<protein>
    <submittedName>
        <fullName evidence="1">Uncharacterized protein</fullName>
    </submittedName>
</protein>
<reference evidence="1 2" key="1">
    <citation type="submission" date="2020-02" db="EMBL/GenBank/DDBJ databases">
        <title>Draft genome sequence of Haematococcus lacustris strain NIES-144.</title>
        <authorList>
            <person name="Morimoto D."/>
            <person name="Nakagawa S."/>
            <person name="Yoshida T."/>
            <person name="Sawayama S."/>
        </authorList>
    </citation>
    <scope>NUCLEOTIDE SEQUENCE [LARGE SCALE GENOMIC DNA]</scope>
    <source>
        <strain evidence="1 2">NIES-144</strain>
    </source>
</reference>
<gene>
    <name evidence="1" type="ORF">HaLaN_06634</name>
</gene>
<feature type="non-terminal residue" evidence="1">
    <location>
        <position position="1"/>
    </location>
</feature>
<dbReference type="Proteomes" id="UP000485058">
    <property type="component" value="Unassembled WGS sequence"/>
</dbReference>
<proteinExistence type="predicted"/>
<dbReference type="EMBL" id="BLLF01000381">
    <property type="protein sequence ID" value="GFH11175.1"/>
    <property type="molecule type" value="Genomic_DNA"/>
</dbReference>
<sequence length="213" mass="23393">MPRTSSPPASCSTGQCRQTMLGTCSRSTAPALASSCCTSWHPTSAATCCWWTQIAWPTPQHSSSGVTPRPAATCSQDCRPHCARRWSRLSRTSCCRTTCTACPLPCTPSTLSWPPGTTLCPPLRTAMAQSTSARWRVKSTPSQARSGTLRSRLLSLVWRRCHTAWRQSASASTWPTCSLSRHEGPATSQRARRRSWRCWFTTPARSSLSALRC</sequence>
<keyword evidence="2" id="KW-1185">Reference proteome</keyword>
<organism evidence="1 2">
    <name type="scientific">Haematococcus lacustris</name>
    <name type="common">Green alga</name>
    <name type="synonym">Haematococcus pluvialis</name>
    <dbReference type="NCBI Taxonomy" id="44745"/>
    <lineage>
        <taxon>Eukaryota</taxon>
        <taxon>Viridiplantae</taxon>
        <taxon>Chlorophyta</taxon>
        <taxon>core chlorophytes</taxon>
        <taxon>Chlorophyceae</taxon>
        <taxon>CS clade</taxon>
        <taxon>Chlamydomonadales</taxon>
        <taxon>Haematococcaceae</taxon>
        <taxon>Haematococcus</taxon>
    </lineage>
</organism>
<name>A0A699YPJ4_HAELA</name>
<evidence type="ECO:0000313" key="2">
    <source>
        <dbReference type="Proteomes" id="UP000485058"/>
    </source>
</evidence>
<accession>A0A699YPJ4</accession>
<feature type="non-terminal residue" evidence="1">
    <location>
        <position position="213"/>
    </location>
</feature>